<feature type="binding site" evidence="10">
    <location>
        <position position="154"/>
    </location>
    <ligand>
        <name>NADP(+)</name>
        <dbReference type="ChEBI" id="CHEBI:58349"/>
    </ligand>
</feature>
<feature type="binding site" evidence="10">
    <location>
        <position position="140"/>
    </location>
    <ligand>
        <name>NADP(+)</name>
        <dbReference type="ChEBI" id="CHEBI:58349"/>
    </ligand>
</feature>
<dbReference type="Gene3D" id="3.40.50.80">
    <property type="entry name" value="Nucleotide-binding domain of ferredoxin-NADP reductase (FNR) module"/>
    <property type="match status" value="1"/>
</dbReference>
<evidence type="ECO:0000256" key="9">
    <source>
        <dbReference type="PIRNR" id="PIRNR000361"/>
    </source>
</evidence>
<dbReference type="VEuPathDB" id="PlasmoDB:PRELSG_1125100"/>
<comment type="cofactor">
    <cofactor evidence="1">
        <name>FAD</name>
        <dbReference type="ChEBI" id="CHEBI:57692"/>
    </cofactor>
</comment>
<feature type="binding site" evidence="10">
    <location>
        <position position="215"/>
    </location>
    <ligand>
        <name>NADP(+)</name>
        <dbReference type="ChEBI" id="CHEBI:58349"/>
    </ligand>
</feature>
<feature type="signal peptide" evidence="11">
    <location>
        <begin position="1"/>
        <end position="18"/>
    </location>
</feature>
<keyword evidence="11" id="KW-0732">Signal</keyword>
<keyword evidence="4 9" id="KW-0285">Flavoprotein</keyword>
<evidence type="ECO:0000256" key="3">
    <source>
        <dbReference type="ARBA" id="ARBA00013223"/>
    </source>
</evidence>
<keyword evidence="7 9" id="KW-0560">Oxidoreductase</keyword>
<dbReference type="InterPro" id="IPR039261">
    <property type="entry name" value="FNR_nucleotide-bd"/>
</dbReference>
<dbReference type="PANTHER" id="PTHR43314">
    <property type="match status" value="1"/>
</dbReference>
<reference evidence="13 14" key="1">
    <citation type="submission" date="2015-04" db="EMBL/GenBank/DDBJ databases">
        <authorList>
            <consortium name="Pathogen Informatics"/>
        </authorList>
    </citation>
    <scope>NUCLEOTIDE SEQUENCE [LARGE SCALE GENOMIC DNA]</scope>
    <source>
        <strain evidence="13 14">SGS1</strain>
    </source>
</reference>
<evidence type="ECO:0000256" key="11">
    <source>
        <dbReference type="SAM" id="SignalP"/>
    </source>
</evidence>
<dbReference type="PROSITE" id="PS51384">
    <property type="entry name" value="FAD_FR"/>
    <property type="match status" value="1"/>
</dbReference>
<evidence type="ECO:0000313" key="14">
    <source>
        <dbReference type="Proteomes" id="UP000220158"/>
    </source>
</evidence>
<evidence type="ECO:0000256" key="10">
    <source>
        <dbReference type="PIRSR" id="PIRSR000361-1"/>
    </source>
</evidence>
<keyword evidence="6 9" id="KW-0521">NADP</keyword>
<dbReference type="InterPro" id="IPR001709">
    <property type="entry name" value="Flavoprot_Pyr_Nucl_cyt_Rdtase"/>
</dbReference>
<dbReference type="GO" id="GO:0004324">
    <property type="term" value="F:ferredoxin-NADP+ reductase activity"/>
    <property type="evidence" value="ECO:0007669"/>
    <property type="project" value="UniProtKB-EC"/>
</dbReference>
<dbReference type="SUPFAM" id="SSF52343">
    <property type="entry name" value="Ferredoxin reductase-like, C-terminal NADP-linked domain"/>
    <property type="match status" value="1"/>
</dbReference>
<accession>A0A1J1H7L2</accession>
<dbReference type="InterPro" id="IPR017938">
    <property type="entry name" value="Riboflavin_synthase-like_b-brl"/>
</dbReference>
<evidence type="ECO:0000256" key="7">
    <source>
        <dbReference type="ARBA" id="ARBA00023002"/>
    </source>
</evidence>
<feature type="chain" id="PRO_5012837012" description="ferredoxin--NADP(+) reductase" evidence="11">
    <location>
        <begin position="19"/>
        <end position="350"/>
    </location>
</feature>
<proteinExistence type="inferred from homology"/>
<evidence type="ECO:0000256" key="2">
    <source>
        <dbReference type="ARBA" id="ARBA00008312"/>
    </source>
</evidence>
<dbReference type="Pfam" id="PF00175">
    <property type="entry name" value="NAD_binding_1"/>
    <property type="match status" value="1"/>
</dbReference>
<dbReference type="GeneID" id="39737030"/>
<dbReference type="OrthoDB" id="1688044at2759"/>
<dbReference type="InterPro" id="IPR017927">
    <property type="entry name" value="FAD-bd_FR_type"/>
</dbReference>
<organism evidence="13 14">
    <name type="scientific">Plasmodium relictum</name>
    <dbReference type="NCBI Taxonomy" id="85471"/>
    <lineage>
        <taxon>Eukaryota</taxon>
        <taxon>Sar</taxon>
        <taxon>Alveolata</taxon>
        <taxon>Apicomplexa</taxon>
        <taxon>Aconoidasida</taxon>
        <taxon>Haemosporida</taxon>
        <taxon>Plasmodiidae</taxon>
        <taxon>Plasmodium</taxon>
        <taxon>Plasmodium (Haemamoeba)</taxon>
    </lineage>
</organism>
<sequence length="350" mass="41147">MKIKFVIILLFLIHGIISDNKHAHKYKIKNKIANNRILFLERAFKKKKNFRCWNNKECNNYINLYTMKNPLKCKVVDKIKLVRENSLNDVYNIEICHHGKFKYLEGQSCGIIPYYCKIDSVVNGNKNDDKKIKKHARLYSISSSNSDNLSVAIRIHKYEDNENGVIKLKYGYCSGFINNIKKNDDIYLTGSHGYFILPNDVVEKNKNLILIATGTGISPYISFLKKILGYDKNNMKKKSNYNGLIHLYYGVYNEDSILYINELEYFKKIYANNLHIHYIFSSLKKMDGTSFYVQDEIFNKKKEFLELFNENKSELYICGHKSIRKKIIDIIKADGTFNEEKKKRIHVEVY</sequence>
<evidence type="ECO:0000256" key="4">
    <source>
        <dbReference type="ARBA" id="ARBA00022630"/>
    </source>
</evidence>
<dbReference type="EC" id="1.18.1.2" evidence="3"/>
<gene>
    <name evidence="13" type="primary">FNR</name>
    <name evidence="13" type="ORF">PRELSG_1125100</name>
</gene>
<comment type="catalytic activity">
    <reaction evidence="8">
        <text>2 reduced [2Fe-2S]-[ferredoxin] + NADP(+) + H(+) = 2 oxidized [2Fe-2S]-[ferredoxin] + NADPH</text>
        <dbReference type="Rhea" id="RHEA:20125"/>
        <dbReference type="Rhea" id="RHEA-COMP:10000"/>
        <dbReference type="Rhea" id="RHEA-COMP:10001"/>
        <dbReference type="ChEBI" id="CHEBI:15378"/>
        <dbReference type="ChEBI" id="CHEBI:33737"/>
        <dbReference type="ChEBI" id="CHEBI:33738"/>
        <dbReference type="ChEBI" id="CHEBI:57783"/>
        <dbReference type="ChEBI" id="CHEBI:58349"/>
        <dbReference type="EC" id="1.18.1.2"/>
    </reaction>
</comment>
<feature type="domain" description="FAD-binding FR-type" evidence="12">
    <location>
        <begin position="68"/>
        <end position="198"/>
    </location>
</feature>
<dbReference type="PRINTS" id="PR00371">
    <property type="entry name" value="FPNCR"/>
</dbReference>
<dbReference type="SUPFAM" id="SSF63380">
    <property type="entry name" value="Riboflavin synthase domain-like"/>
    <property type="match status" value="1"/>
</dbReference>
<dbReference type="Gene3D" id="2.40.30.10">
    <property type="entry name" value="Translation factors"/>
    <property type="match status" value="1"/>
</dbReference>
<comment type="similarity">
    <text evidence="2">Belongs to the ferredoxin--NADP reductase type 1 family.</text>
</comment>
<evidence type="ECO:0000256" key="8">
    <source>
        <dbReference type="ARBA" id="ARBA00047776"/>
    </source>
</evidence>
<dbReference type="InterPro" id="IPR015701">
    <property type="entry name" value="FNR"/>
</dbReference>
<dbReference type="OMA" id="GKAWLFM"/>
<dbReference type="AlphaFoldDB" id="A0A1J1H7L2"/>
<evidence type="ECO:0000256" key="5">
    <source>
        <dbReference type="ARBA" id="ARBA00022827"/>
    </source>
</evidence>
<dbReference type="Proteomes" id="UP000220158">
    <property type="component" value="Chromosome 11"/>
</dbReference>
<dbReference type="EMBL" id="LN835306">
    <property type="protein sequence ID" value="CRH00906.1"/>
    <property type="molecule type" value="Genomic_DNA"/>
</dbReference>
<name>A0A1J1H7L2_PLARL</name>
<evidence type="ECO:0000256" key="6">
    <source>
        <dbReference type="ARBA" id="ARBA00022857"/>
    </source>
</evidence>
<keyword evidence="5 9" id="KW-0274">FAD</keyword>
<evidence type="ECO:0000313" key="13">
    <source>
        <dbReference type="EMBL" id="CRH00906.1"/>
    </source>
</evidence>
<dbReference type="PIRSF" id="PIRSF000361">
    <property type="entry name" value="Frd-NADP+_RD"/>
    <property type="match status" value="1"/>
</dbReference>
<protein>
    <recommendedName>
        <fullName evidence="3">ferredoxin--NADP(+) reductase</fullName>
        <ecNumber evidence="3">1.18.1.2</ecNumber>
    </recommendedName>
</protein>
<evidence type="ECO:0000259" key="12">
    <source>
        <dbReference type="PROSITE" id="PS51384"/>
    </source>
</evidence>
<dbReference type="KEGG" id="prel:PRELSG_1125100"/>
<dbReference type="RefSeq" id="XP_028533908.1">
    <property type="nucleotide sequence ID" value="XM_028677528.1"/>
</dbReference>
<dbReference type="InterPro" id="IPR001433">
    <property type="entry name" value="OxRdtase_FAD/NAD-bd"/>
</dbReference>
<evidence type="ECO:0000256" key="1">
    <source>
        <dbReference type="ARBA" id="ARBA00001974"/>
    </source>
</evidence>
<keyword evidence="14" id="KW-1185">Reference proteome</keyword>